<gene>
    <name evidence="1" type="ORF">ABT39_MTgene2658</name>
</gene>
<accession>A0A101LU98</accession>
<geneLocation type="mitochondrion" evidence="1"/>
<keyword evidence="1" id="KW-0496">Mitochondrion</keyword>
<dbReference type="EMBL" id="LKAM01000019">
    <property type="protein sequence ID" value="KUM45391.1"/>
    <property type="molecule type" value="Genomic_DNA"/>
</dbReference>
<reference evidence="1" key="1">
    <citation type="journal article" date="2015" name="Genome Biol. Evol.">
        <title>Organellar Genomes of White Spruce (Picea glauca): Assembly and Annotation.</title>
        <authorList>
            <person name="Jackman S.D."/>
            <person name="Warren R.L."/>
            <person name="Gibb E.A."/>
            <person name="Vandervalk B.P."/>
            <person name="Mohamadi H."/>
            <person name="Chu J."/>
            <person name="Raymond A."/>
            <person name="Pleasance S."/>
            <person name="Coope R."/>
            <person name="Wildung M.R."/>
            <person name="Ritland C.E."/>
            <person name="Bousquet J."/>
            <person name="Jones S.J."/>
            <person name="Bohlmann J."/>
            <person name="Birol I."/>
        </authorList>
    </citation>
    <scope>NUCLEOTIDE SEQUENCE [LARGE SCALE GENOMIC DNA]</scope>
    <source>
        <tissue evidence="1">Flushing bud</tissue>
    </source>
</reference>
<comment type="caution">
    <text evidence="1">The sequence shown here is derived from an EMBL/GenBank/DDBJ whole genome shotgun (WGS) entry which is preliminary data.</text>
</comment>
<organism evidence="1">
    <name type="scientific">Picea glauca</name>
    <name type="common">White spruce</name>
    <name type="synonym">Pinus glauca</name>
    <dbReference type="NCBI Taxonomy" id="3330"/>
    <lineage>
        <taxon>Eukaryota</taxon>
        <taxon>Viridiplantae</taxon>
        <taxon>Streptophyta</taxon>
        <taxon>Embryophyta</taxon>
        <taxon>Tracheophyta</taxon>
        <taxon>Spermatophyta</taxon>
        <taxon>Pinopsida</taxon>
        <taxon>Pinidae</taxon>
        <taxon>Conifers I</taxon>
        <taxon>Pinales</taxon>
        <taxon>Pinaceae</taxon>
        <taxon>Picea</taxon>
    </lineage>
</organism>
<name>A0A101LU98_PICGL</name>
<evidence type="ECO:0000313" key="1">
    <source>
        <dbReference type="EMBL" id="KUM45391.1"/>
    </source>
</evidence>
<sequence length="38" mass="3813">MNPSPDFTSNFGTSEGSLVGMAGQAGSCKMGSLMSLSK</sequence>
<protein>
    <submittedName>
        <fullName evidence="1">Uncharacterized protein</fullName>
    </submittedName>
</protein>
<dbReference type="AlphaFoldDB" id="A0A101LU98"/>
<proteinExistence type="predicted"/>